<evidence type="ECO:0000256" key="2">
    <source>
        <dbReference type="ARBA" id="ARBA00004648"/>
    </source>
</evidence>
<dbReference type="InterPro" id="IPR006620">
    <property type="entry name" value="Pro_4_hyd_alph"/>
</dbReference>
<gene>
    <name evidence="11" type="ORF">BOLC2T08799H</name>
</gene>
<evidence type="ECO:0000256" key="8">
    <source>
        <dbReference type="ARBA" id="ARBA00049169"/>
    </source>
</evidence>
<dbReference type="Pfam" id="PF13640">
    <property type="entry name" value="2OG-FeII_Oxy_3"/>
    <property type="match status" value="1"/>
</dbReference>
<organism evidence="11">
    <name type="scientific">Brassica oleracea</name>
    <name type="common">Wild cabbage</name>
    <dbReference type="NCBI Taxonomy" id="3712"/>
    <lineage>
        <taxon>Eukaryota</taxon>
        <taxon>Viridiplantae</taxon>
        <taxon>Streptophyta</taxon>
        <taxon>Embryophyta</taxon>
        <taxon>Tracheophyta</taxon>
        <taxon>Spermatophyta</taxon>
        <taxon>Magnoliopsida</taxon>
        <taxon>eudicotyledons</taxon>
        <taxon>Gunneridae</taxon>
        <taxon>Pentapetalae</taxon>
        <taxon>rosids</taxon>
        <taxon>malvids</taxon>
        <taxon>Brassicales</taxon>
        <taxon>Brassicaceae</taxon>
        <taxon>Brassiceae</taxon>
        <taxon>Brassica</taxon>
    </lineage>
</organism>
<evidence type="ECO:0000256" key="9">
    <source>
        <dbReference type="SAM" id="Phobius"/>
    </source>
</evidence>
<dbReference type="PROSITE" id="PS51471">
    <property type="entry name" value="FE2OG_OXY"/>
    <property type="match status" value="1"/>
</dbReference>
<dbReference type="GO" id="GO:0005789">
    <property type="term" value="C:endoplasmic reticulum membrane"/>
    <property type="evidence" value="ECO:0007669"/>
    <property type="project" value="UniProtKB-SubCell"/>
</dbReference>
<comment type="cofactor">
    <cofactor evidence="1">
        <name>L-ascorbate</name>
        <dbReference type="ChEBI" id="CHEBI:38290"/>
    </cofactor>
</comment>
<dbReference type="PANTHER" id="PTHR10869">
    <property type="entry name" value="PROLYL 4-HYDROXYLASE ALPHA SUBUNIT"/>
    <property type="match status" value="1"/>
</dbReference>
<comment type="subcellular location">
    <subcellularLocation>
        <location evidence="2">Endoplasmic reticulum membrane</location>
        <topology evidence="2">Single-pass type II membrane protein</topology>
    </subcellularLocation>
</comment>
<dbReference type="InterPro" id="IPR005123">
    <property type="entry name" value="Oxoglu/Fe-dep_dioxygenase_dom"/>
</dbReference>
<keyword evidence="4" id="KW-0223">Dioxygenase</keyword>
<dbReference type="InterPro" id="IPR044862">
    <property type="entry name" value="Pro_4_hyd_alph_FE2OG_OXY"/>
</dbReference>
<keyword evidence="9" id="KW-0812">Transmembrane</keyword>
<evidence type="ECO:0000256" key="5">
    <source>
        <dbReference type="ARBA" id="ARBA00022968"/>
    </source>
</evidence>
<protein>
    <recommendedName>
        <fullName evidence="10">Fe2OG dioxygenase domain-containing protein</fullName>
    </recommendedName>
</protein>
<dbReference type="GO" id="GO:0004656">
    <property type="term" value="F:procollagen-proline 4-dioxygenase activity"/>
    <property type="evidence" value="ECO:0007669"/>
    <property type="project" value="UniProtKB-EC"/>
</dbReference>
<keyword evidence="3" id="KW-0479">Metal-binding</keyword>
<name>A0A3P6DGU2_BRAOL</name>
<evidence type="ECO:0000313" key="11">
    <source>
        <dbReference type="EMBL" id="VDD22621.1"/>
    </source>
</evidence>
<reference evidence="11" key="1">
    <citation type="submission" date="2018-11" db="EMBL/GenBank/DDBJ databases">
        <authorList>
            <consortium name="Genoscope - CEA"/>
            <person name="William W."/>
        </authorList>
    </citation>
    <scope>NUCLEOTIDE SEQUENCE</scope>
</reference>
<feature type="transmembrane region" description="Helical" evidence="9">
    <location>
        <begin position="21"/>
        <end position="42"/>
    </location>
</feature>
<keyword evidence="9" id="KW-0472">Membrane</keyword>
<feature type="transmembrane region" description="Helical" evidence="9">
    <location>
        <begin position="54"/>
        <end position="77"/>
    </location>
</feature>
<dbReference type="GO" id="GO:0031418">
    <property type="term" value="F:L-ascorbic acid binding"/>
    <property type="evidence" value="ECO:0007669"/>
    <property type="project" value="InterPro"/>
</dbReference>
<dbReference type="InterPro" id="IPR045054">
    <property type="entry name" value="P4HA-like"/>
</dbReference>
<keyword evidence="7" id="KW-0408">Iron</keyword>
<feature type="domain" description="Fe2OG dioxygenase" evidence="10">
    <location>
        <begin position="177"/>
        <end position="278"/>
    </location>
</feature>
<evidence type="ECO:0000256" key="7">
    <source>
        <dbReference type="ARBA" id="ARBA00023004"/>
    </source>
</evidence>
<evidence type="ECO:0000259" key="10">
    <source>
        <dbReference type="PROSITE" id="PS51471"/>
    </source>
</evidence>
<evidence type="ECO:0000256" key="1">
    <source>
        <dbReference type="ARBA" id="ARBA00001961"/>
    </source>
</evidence>
<evidence type="ECO:0000256" key="4">
    <source>
        <dbReference type="ARBA" id="ARBA00022964"/>
    </source>
</evidence>
<evidence type="ECO:0000256" key="6">
    <source>
        <dbReference type="ARBA" id="ARBA00023002"/>
    </source>
</evidence>
<keyword evidence="6" id="KW-0560">Oxidoreductase</keyword>
<keyword evidence="5" id="KW-0735">Signal-anchor</keyword>
<sequence length="278" mass="31715">MGHVSKNEWGRRGLVFQRFRLLSVSLPIPLLFRLLFAIAVILTLPYPMLLKKCIVSVVSLILQPAASIVAFAGFQLLGNRLSLSIFDRLISHSFLLVIDMVFVVRVSSRECLIIDTLFFFKAKGKLEKSMVADNDSGESVASEVRTSSGMFLSKRQDDIVATVEAKLAAWTFLPEENGQSMQILHYENGQKYEPHFDFFHDQVNQQLGGHRIATVLMYLSNVKKGGETVFPMWKIYKAQRNVVLCAAGILLYWCIHHICKYNKDLEHLEELEKRYKAE</sequence>
<dbReference type="GO" id="GO:0005506">
    <property type="term" value="F:iron ion binding"/>
    <property type="evidence" value="ECO:0007669"/>
    <property type="project" value="InterPro"/>
</dbReference>
<proteinExistence type="predicted"/>
<dbReference type="Gene3D" id="2.60.120.620">
    <property type="entry name" value="q2cbj1_9rhob like domain"/>
    <property type="match status" value="1"/>
</dbReference>
<dbReference type="AlphaFoldDB" id="A0A3P6DGU2"/>
<dbReference type="EMBL" id="LR031874">
    <property type="protein sequence ID" value="VDD22621.1"/>
    <property type="molecule type" value="Genomic_DNA"/>
</dbReference>
<comment type="catalytic activity">
    <reaction evidence="8">
        <text>L-prolyl-[collagen] + 2-oxoglutarate + O2 = trans-4-hydroxy-L-prolyl-[collagen] + succinate + CO2</text>
        <dbReference type="Rhea" id="RHEA:18945"/>
        <dbReference type="Rhea" id="RHEA-COMP:11676"/>
        <dbReference type="Rhea" id="RHEA-COMP:11680"/>
        <dbReference type="ChEBI" id="CHEBI:15379"/>
        <dbReference type="ChEBI" id="CHEBI:16526"/>
        <dbReference type="ChEBI" id="CHEBI:16810"/>
        <dbReference type="ChEBI" id="CHEBI:30031"/>
        <dbReference type="ChEBI" id="CHEBI:50342"/>
        <dbReference type="ChEBI" id="CHEBI:61965"/>
        <dbReference type="EC" id="1.14.11.2"/>
    </reaction>
</comment>
<dbReference type="SMART" id="SM00702">
    <property type="entry name" value="P4Hc"/>
    <property type="match status" value="1"/>
</dbReference>
<accession>A0A3P6DGU2</accession>
<keyword evidence="9" id="KW-1133">Transmembrane helix</keyword>
<dbReference type="PANTHER" id="PTHR10869:SF238">
    <property type="entry name" value="PROLYL 4-HYDROXYLASE 6-RELATED"/>
    <property type="match status" value="1"/>
</dbReference>
<evidence type="ECO:0000256" key="3">
    <source>
        <dbReference type="ARBA" id="ARBA00022723"/>
    </source>
</evidence>